<gene>
    <name evidence="2" type="ORF">JF922_09095</name>
</gene>
<comment type="caution">
    <text evidence="2">The sequence shown here is derived from an EMBL/GenBank/DDBJ whole genome shotgun (WGS) entry which is preliminary data.</text>
</comment>
<evidence type="ECO:0000313" key="2">
    <source>
        <dbReference type="EMBL" id="MBJ7598225.1"/>
    </source>
</evidence>
<dbReference type="RefSeq" id="WP_338201053.1">
    <property type="nucleotide sequence ID" value="NZ_JAEKNR010000100.1"/>
</dbReference>
<proteinExistence type="predicted"/>
<reference evidence="2" key="1">
    <citation type="submission" date="2020-10" db="EMBL/GenBank/DDBJ databases">
        <title>Ca. Dormibacterota MAGs.</title>
        <authorList>
            <person name="Montgomery K."/>
        </authorList>
    </citation>
    <scope>NUCLEOTIDE SEQUENCE [LARGE SCALE GENOMIC DNA]</scope>
    <source>
        <strain evidence="2">SC8812_S17_10</strain>
    </source>
</reference>
<dbReference type="EMBL" id="JAEKNR010000100">
    <property type="protein sequence ID" value="MBJ7598225.1"/>
    <property type="molecule type" value="Genomic_DNA"/>
</dbReference>
<dbReference type="Proteomes" id="UP000612893">
    <property type="component" value="Unassembled WGS sequence"/>
</dbReference>
<accession>A0A934K4E1</accession>
<feature type="compositionally biased region" description="Low complexity" evidence="1">
    <location>
        <begin position="95"/>
        <end position="104"/>
    </location>
</feature>
<evidence type="ECO:0000256" key="1">
    <source>
        <dbReference type="SAM" id="MobiDB-lite"/>
    </source>
</evidence>
<evidence type="ECO:0000313" key="3">
    <source>
        <dbReference type="Proteomes" id="UP000612893"/>
    </source>
</evidence>
<feature type="region of interest" description="Disordered" evidence="1">
    <location>
        <begin position="85"/>
        <end position="104"/>
    </location>
</feature>
<protein>
    <submittedName>
        <fullName evidence="2">Uncharacterized protein</fullName>
    </submittedName>
</protein>
<keyword evidence="3" id="KW-1185">Reference proteome</keyword>
<dbReference type="AlphaFoldDB" id="A0A934K4E1"/>
<name>A0A934K4E1_9BACT</name>
<sequence>MSEASTEELIPLDRIATESEVVILPDFPALLEGQRVWVTAVLERTAVIEPSPGEPKVLVNRQRCLVNPSDIRFGHIAARYAARRGREAARRNREAAQSARRPAA</sequence>
<organism evidence="2 3">
    <name type="scientific">Candidatus Nephthysia bennettiae</name>
    <dbReference type="NCBI Taxonomy" id="3127016"/>
    <lineage>
        <taxon>Bacteria</taxon>
        <taxon>Bacillati</taxon>
        <taxon>Candidatus Dormiibacterota</taxon>
        <taxon>Candidatus Dormibacteria</taxon>
        <taxon>Candidatus Dormibacterales</taxon>
        <taxon>Candidatus Dormibacteraceae</taxon>
        <taxon>Candidatus Nephthysia</taxon>
    </lineage>
</organism>
<feature type="compositionally biased region" description="Basic and acidic residues" evidence="1">
    <location>
        <begin position="85"/>
        <end position="94"/>
    </location>
</feature>